<dbReference type="Proteomes" id="UP000199058">
    <property type="component" value="Unassembled WGS sequence"/>
</dbReference>
<dbReference type="InterPro" id="IPR016088">
    <property type="entry name" value="Chalcone_isomerase_3-sand"/>
</dbReference>
<dbReference type="InterPro" id="IPR016087">
    <property type="entry name" value="Chalcone_isomerase"/>
</dbReference>
<dbReference type="SUPFAM" id="SSF54626">
    <property type="entry name" value="Chalcone isomerase"/>
    <property type="match status" value="1"/>
</dbReference>
<keyword evidence="2" id="KW-0413">Isomerase</keyword>
<dbReference type="RefSeq" id="WP_091963284.1">
    <property type="nucleotide sequence ID" value="NZ_FOLH01000004.1"/>
</dbReference>
<name>A0A1I1I2Z9_9GAMM</name>
<dbReference type="GO" id="GO:0016872">
    <property type="term" value="F:intramolecular lyase activity"/>
    <property type="evidence" value="ECO:0007669"/>
    <property type="project" value="InterPro"/>
</dbReference>
<keyword evidence="3" id="KW-1185">Reference proteome</keyword>
<protein>
    <submittedName>
        <fullName evidence="2">Chalcone isomerase-like</fullName>
    </submittedName>
</protein>
<proteinExistence type="predicted"/>
<dbReference type="InterPro" id="IPR036298">
    <property type="entry name" value="Chalcone_isomerase_sf"/>
</dbReference>
<evidence type="ECO:0000259" key="1">
    <source>
        <dbReference type="Pfam" id="PF16036"/>
    </source>
</evidence>
<gene>
    <name evidence="2" type="ORF">SAMN05660443_2164</name>
</gene>
<dbReference type="EMBL" id="FOLH01000004">
    <property type="protein sequence ID" value="SFC30584.1"/>
    <property type="molecule type" value="Genomic_DNA"/>
</dbReference>
<evidence type="ECO:0000313" key="2">
    <source>
        <dbReference type="EMBL" id="SFC30584.1"/>
    </source>
</evidence>
<organism evidence="2 3">
    <name type="scientific">Marinospirillum celere</name>
    <dbReference type="NCBI Taxonomy" id="1122252"/>
    <lineage>
        <taxon>Bacteria</taxon>
        <taxon>Pseudomonadati</taxon>
        <taxon>Pseudomonadota</taxon>
        <taxon>Gammaproteobacteria</taxon>
        <taxon>Oceanospirillales</taxon>
        <taxon>Oceanospirillaceae</taxon>
        <taxon>Marinospirillum</taxon>
    </lineage>
</organism>
<sequence length="187" mass="21107">MIPRLIPTTLLCCLLLLAFPLLAKVEIEGVYFDRQVDTEPRLELQGYGLLRYRLIIKAYVAAYYQSELDAPLTDMNVSRKLEIEYFHAIKAEDFARVTRDGVKQNTDSVTYAAIEENLEEFLALYQSVEPGDRYALTWLPETGISLLLNGESLGSFDNAQLAQALFAIWIGDNPGDRRLKNALLGQS</sequence>
<dbReference type="STRING" id="1122252.SAMN05660443_2164"/>
<accession>A0A1I1I2Z9</accession>
<evidence type="ECO:0000313" key="3">
    <source>
        <dbReference type="Proteomes" id="UP000199058"/>
    </source>
</evidence>
<dbReference type="Pfam" id="PF16036">
    <property type="entry name" value="Chalcone_3"/>
    <property type="match status" value="1"/>
</dbReference>
<reference evidence="2 3" key="1">
    <citation type="submission" date="2016-10" db="EMBL/GenBank/DDBJ databases">
        <authorList>
            <person name="de Groot N.N."/>
        </authorList>
    </citation>
    <scope>NUCLEOTIDE SEQUENCE [LARGE SCALE GENOMIC DNA]</scope>
    <source>
        <strain evidence="2 3">DSM 18438</strain>
    </source>
</reference>
<feature type="domain" description="Chalcone isomerase" evidence="1">
    <location>
        <begin position="25"/>
        <end position="185"/>
    </location>
</feature>
<dbReference type="AlphaFoldDB" id="A0A1I1I2Z9"/>
<dbReference type="Gene3D" id="3.50.70.10">
    <property type="match status" value="1"/>
</dbReference>
<dbReference type="OrthoDB" id="270742at2"/>